<reference evidence="1 2" key="1">
    <citation type="submission" date="2016-05" db="EMBL/GenBank/DDBJ databases">
        <title>Comparative genomics of biotechnologically important yeasts.</title>
        <authorList>
            <consortium name="DOE Joint Genome Institute"/>
            <person name="Riley R."/>
            <person name="Haridas S."/>
            <person name="Wolfe K.H."/>
            <person name="Lopes M.R."/>
            <person name="Hittinger C.T."/>
            <person name="Goker M."/>
            <person name="Salamov A."/>
            <person name="Wisecaver J."/>
            <person name="Long T.M."/>
            <person name="Aerts A.L."/>
            <person name="Barry K."/>
            <person name="Choi C."/>
            <person name="Clum A."/>
            <person name="Coughlan A.Y."/>
            <person name="Deshpande S."/>
            <person name="Douglass A.P."/>
            <person name="Hanson S.J."/>
            <person name="Klenk H.-P."/>
            <person name="LaButti K."/>
            <person name="Lapidus A."/>
            <person name="Lindquist E."/>
            <person name="Lipzen A."/>
            <person name="Meier-kolthoff J.P."/>
            <person name="Ohm R.A."/>
            <person name="Otillar R.P."/>
            <person name="Pangilinan J."/>
            <person name="Peng Y."/>
            <person name="Rokas A."/>
            <person name="Rosa C.A."/>
            <person name="Scheuner C."/>
            <person name="Sibirny A.A."/>
            <person name="Slot J.C."/>
            <person name="Stielow J.B."/>
            <person name="Sun H."/>
            <person name="Kurtzman C.P."/>
            <person name="Blackwell M."/>
            <person name="Grigoriev I.V."/>
            <person name="Jeffries T.W."/>
        </authorList>
    </citation>
    <scope>NUCLEOTIDE SEQUENCE [LARGE SCALE GENOMIC DNA]</scope>
    <source>
        <strain evidence="1 2">NRRL YB-4993</strain>
    </source>
</reference>
<evidence type="ECO:0000313" key="2">
    <source>
        <dbReference type="Proteomes" id="UP000092555"/>
    </source>
</evidence>
<dbReference type="AlphaFoldDB" id="A0A1A0GUD0"/>
<name>A0A1A0GUD0_9ASCO</name>
<accession>A0A1A0GUD0</accession>
<dbReference type="RefSeq" id="XP_018709228.1">
    <property type="nucleotide sequence ID" value="XM_018854642.1"/>
</dbReference>
<gene>
    <name evidence="1" type="ORF">METBIDRAFT_164407</name>
</gene>
<keyword evidence="2" id="KW-1185">Reference proteome</keyword>
<organism evidence="1 2">
    <name type="scientific">Metschnikowia bicuspidata var. bicuspidata NRRL YB-4993</name>
    <dbReference type="NCBI Taxonomy" id="869754"/>
    <lineage>
        <taxon>Eukaryota</taxon>
        <taxon>Fungi</taxon>
        <taxon>Dikarya</taxon>
        <taxon>Ascomycota</taxon>
        <taxon>Saccharomycotina</taxon>
        <taxon>Pichiomycetes</taxon>
        <taxon>Metschnikowiaceae</taxon>
        <taxon>Metschnikowia</taxon>
    </lineage>
</organism>
<dbReference type="Proteomes" id="UP000092555">
    <property type="component" value="Unassembled WGS sequence"/>
</dbReference>
<comment type="caution">
    <text evidence="1">The sequence shown here is derived from an EMBL/GenBank/DDBJ whole genome shotgun (WGS) entry which is preliminary data.</text>
</comment>
<protein>
    <submittedName>
        <fullName evidence="1">Uncharacterized protein</fullName>
    </submittedName>
</protein>
<dbReference type="GeneID" id="30027618"/>
<sequence length="135" mass="16123">MIIGRKMQSLSNNFLDIMFKLNVSEDVLILSKLRNMFINREHIHQFVETYQPNPERVNEKSSRLTRMKHSVLVEICMYLLELYRASEISAVFEKYRISDKTPVTLNSYEEEVEFIRLIGVDLEKHRRSRSERQIA</sequence>
<proteinExistence type="predicted"/>
<evidence type="ECO:0000313" key="1">
    <source>
        <dbReference type="EMBL" id="OBA15369.1"/>
    </source>
</evidence>
<dbReference type="EMBL" id="LXTC01000020">
    <property type="protein sequence ID" value="OBA15369.1"/>
    <property type="molecule type" value="Genomic_DNA"/>
</dbReference>